<dbReference type="Gene3D" id="1.20.5.170">
    <property type="match status" value="1"/>
</dbReference>
<comment type="caution">
    <text evidence="3">The sequence shown here is derived from an EMBL/GenBank/DDBJ whole genome shotgun (WGS) entry which is preliminary data.</text>
</comment>
<dbReference type="GO" id="GO:0000785">
    <property type="term" value="C:chromatin"/>
    <property type="evidence" value="ECO:0007669"/>
    <property type="project" value="TreeGrafter"/>
</dbReference>
<feature type="compositionally biased region" description="Polar residues" evidence="2">
    <location>
        <begin position="463"/>
        <end position="484"/>
    </location>
</feature>
<evidence type="ECO:0000313" key="3">
    <source>
        <dbReference type="EMBL" id="OQR86671.1"/>
    </source>
</evidence>
<dbReference type="PANTHER" id="PTHR43941">
    <property type="entry name" value="STRUCTURAL MAINTENANCE OF CHROMOSOMES PROTEIN 2"/>
    <property type="match status" value="1"/>
</dbReference>
<feature type="region of interest" description="Disordered" evidence="2">
    <location>
        <begin position="439"/>
        <end position="501"/>
    </location>
</feature>
<organism evidence="3 4">
    <name type="scientific">Achlya hypogyna</name>
    <name type="common">Oomycete</name>
    <name type="synonym">Protoachlya hypogyna</name>
    <dbReference type="NCBI Taxonomy" id="1202772"/>
    <lineage>
        <taxon>Eukaryota</taxon>
        <taxon>Sar</taxon>
        <taxon>Stramenopiles</taxon>
        <taxon>Oomycota</taxon>
        <taxon>Saprolegniomycetes</taxon>
        <taxon>Saprolegniales</taxon>
        <taxon>Achlyaceae</taxon>
        <taxon>Achlya</taxon>
    </lineage>
</organism>
<feature type="coiled-coil region" evidence="1">
    <location>
        <begin position="209"/>
        <end position="257"/>
    </location>
</feature>
<dbReference type="GO" id="GO:0007076">
    <property type="term" value="P:mitotic chromosome condensation"/>
    <property type="evidence" value="ECO:0007669"/>
    <property type="project" value="TreeGrafter"/>
</dbReference>
<sequence length="979" mass="111523">MDDAAPDAKAELDQLLTEAEVEPSLTKDQLIDILKERLVRRSAIIDTIRHAYYHDVIVIKENLQAKELNPAANLDERVHALPSVDLRDTLPLFAPAQTYLRVHPCESCGGTLELVHGETHELNEARSQCAKALKAEQNMKGIVHRLRDELKEATEISEALQQRLRALTKENAFTLEQLQISRKTERDQKALLAEVKSKLHTATANNESVSRLAQQLKELTAEHNEVAKQKSLLTNKCDDLQDELQALLQAHATQKADYVRSQLECESTKRQLEDMTDLKTHFSTELNNLAAKHKEHVHVNEIVQASLVKCKQDYATLSTKFEQTKRQLEDQLAGEEISRENIHERYMDEKKRCKQLQVEAERARRDAAEFQELFAQVTSQADSVERAHQAQLNDEHQVWLQQLLQAKQEIDQAGMRENDLASEVMKRFFDDDDDEAMFIPSYYGDDSDDEGSTRPTLLLPSRPMSQFSDGSLHSDSSRQHTPATTGRLDTPDRQPAGVGDAALETKKKRTLLTTRKGAGNAELVQLMSEMKDMQDKCKLLRHKVHESEKHIAQLKAQITDLTITNQALDATIKDYVAEDSERNQSETELLRTLKTSRETIEALKAQADRFERKVVSFEGFFDQIGGEIFSFYQNAQIVAPIDPMPVIMSEDETPSKATLSPDILAKKAIMKRELYEEKVLNNYVYAYSERVELFLVDMKRAYDFMIEVKHESMEYMKTCQAGPAALAQTTEIEKLNETVDRLKMALDTERTSTAKLERMTRITLNDLTQLQEKMRNYERESGDIEIERNRLLEEKRKIAFIMMEKSKTLDREIDLNEQMAQKIQAKEQDIAKHQEINAGLSATIKAFEDAIQFKKDTNCDVGILVVPQLFDTGMQTDPWKPQGLVLRQRNSPNQVPQRYEGPAKIMVACPSLDVLLKGKPLYPEPSERPSTSSMAQLPPPNPLENNPRRVQTADPQSGGSLRKPSRKIQVGRINNFFVN</sequence>
<dbReference type="EMBL" id="JNBR01001490">
    <property type="protein sequence ID" value="OQR86671.1"/>
    <property type="molecule type" value="Genomic_DNA"/>
</dbReference>
<feature type="coiled-coil region" evidence="1">
    <location>
        <begin position="143"/>
        <end position="177"/>
    </location>
</feature>
<protein>
    <submittedName>
        <fullName evidence="3">Uncharacterized protein</fullName>
    </submittedName>
</protein>
<dbReference type="AlphaFoldDB" id="A0A1V9YLT8"/>
<dbReference type="STRING" id="1202772.A0A1V9YLT8"/>
<feature type="coiled-coil region" evidence="1">
    <location>
        <begin position="732"/>
        <end position="836"/>
    </location>
</feature>
<dbReference type="Proteomes" id="UP000243579">
    <property type="component" value="Unassembled WGS sequence"/>
</dbReference>
<keyword evidence="1" id="KW-0175">Coiled coil</keyword>
<name>A0A1V9YLT8_ACHHY</name>
<dbReference type="GO" id="GO:0003682">
    <property type="term" value="F:chromatin binding"/>
    <property type="evidence" value="ECO:0007669"/>
    <property type="project" value="TreeGrafter"/>
</dbReference>
<evidence type="ECO:0000313" key="4">
    <source>
        <dbReference type="Proteomes" id="UP000243579"/>
    </source>
</evidence>
<keyword evidence="4" id="KW-1185">Reference proteome</keyword>
<proteinExistence type="predicted"/>
<dbReference type="GO" id="GO:0000793">
    <property type="term" value="C:condensed chromosome"/>
    <property type="evidence" value="ECO:0007669"/>
    <property type="project" value="TreeGrafter"/>
</dbReference>
<evidence type="ECO:0000256" key="2">
    <source>
        <dbReference type="SAM" id="MobiDB-lite"/>
    </source>
</evidence>
<feature type="coiled-coil region" evidence="1">
    <location>
        <begin position="523"/>
        <end position="613"/>
    </location>
</feature>
<dbReference type="OrthoDB" id="72944at2759"/>
<feature type="coiled-coil region" evidence="1">
    <location>
        <begin position="325"/>
        <end position="373"/>
    </location>
</feature>
<accession>A0A1V9YLT8</accession>
<reference evidence="3 4" key="1">
    <citation type="journal article" date="2014" name="Genome Biol. Evol.">
        <title>The secreted proteins of Achlya hypogyna and Thraustotheca clavata identify the ancestral oomycete secretome and reveal gene acquisitions by horizontal gene transfer.</title>
        <authorList>
            <person name="Misner I."/>
            <person name="Blouin N."/>
            <person name="Leonard G."/>
            <person name="Richards T.A."/>
            <person name="Lane C.E."/>
        </authorList>
    </citation>
    <scope>NUCLEOTIDE SEQUENCE [LARGE SCALE GENOMIC DNA]</scope>
    <source>
        <strain evidence="3 4">ATCC 48635</strain>
    </source>
</reference>
<dbReference type="GO" id="GO:0000796">
    <property type="term" value="C:condensin complex"/>
    <property type="evidence" value="ECO:0007669"/>
    <property type="project" value="TreeGrafter"/>
</dbReference>
<evidence type="ECO:0000256" key="1">
    <source>
        <dbReference type="SAM" id="Coils"/>
    </source>
</evidence>
<dbReference type="PANTHER" id="PTHR43941:SF1">
    <property type="entry name" value="STRUCTURAL MAINTENANCE OF CHROMOSOMES PROTEIN 2"/>
    <property type="match status" value="1"/>
</dbReference>
<gene>
    <name evidence="3" type="ORF">ACHHYP_10243</name>
</gene>
<feature type="region of interest" description="Disordered" evidence="2">
    <location>
        <begin position="919"/>
        <end position="968"/>
    </location>
</feature>